<feature type="transmembrane region" description="Helical" evidence="6">
    <location>
        <begin position="154"/>
        <end position="172"/>
    </location>
</feature>
<evidence type="ECO:0000256" key="2">
    <source>
        <dbReference type="ARBA" id="ARBA00022475"/>
    </source>
</evidence>
<comment type="subcellular location">
    <subcellularLocation>
        <location evidence="1">Cell membrane</location>
        <topology evidence="1">Multi-pass membrane protein</topology>
    </subcellularLocation>
</comment>
<keyword evidence="3 6" id="KW-0812">Transmembrane</keyword>
<evidence type="ECO:0000256" key="1">
    <source>
        <dbReference type="ARBA" id="ARBA00004651"/>
    </source>
</evidence>
<dbReference type="GO" id="GO:0004190">
    <property type="term" value="F:aspartic-type endopeptidase activity"/>
    <property type="evidence" value="ECO:0007669"/>
    <property type="project" value="UniProtKB-EC"/>
</dbReference>
<keyword evidence="4 6" id="KW-1133">Transmembrane helix</keyword>
<feature type="transmembrane region" description="Helical" evidence="6">
    <location>
        <begin position="54"/>
        <end position="75"/>
    </location>
</feature>
<dbReference type="PANTHER" id="PTHR36506:SF1">
    <property type="entry name" value="PREFLAGELLIN PEPTIDASE"/>
    <property type="match status" value="1"/>
</dbReference>
<keyword evidence="2" id="KW-1003">Cell membrane</keyword>
<sequence>MVPYPSPLTDIALVLALGLLAAAAASDIAFRRIPNGIAAALALAAGVRHAASGPAVLAVAAGVAGMVGAVAALLWHRGLLGGGDVKLLAAAALLVPPASVPVLLLAVPLAGGVLAILHLLLRPVAEVCVGRPARGASVARRLLRHEARRIARGAPLPYGVAIAAGAAFVMIGPGG</sequence>
<feature type="domain" description="Prepilin type IV endopeptidase peptidase" evidence="7">
    <location>
        <begin position="15"/>
        <end position="116"/>
    </location>
</feature>
<keyword evidence="9" id="KW-1185">Reference proteome</keyword>
<gene>
    <name evidence="8" type="ORF">FHS88_001821</name>
</gene>
<keyword evidence="5 6" id="KW-0472">Membrane</keyword>
<evidence type="ECO:0000256" key="3">
    <source>
        <dbReference type="ARBA" id="ARBA00022692"/>
    </source>
</evidence>
<name>A0A840XP48_9PROT</name>
<proteinExistence type="predicted"/>
<comment type="caution">
    <text evidence="8">The sequence shown here is derived from an EMBL/GenBank/DDBJ whole genome shotgun (WGS) entry which is preliminary data.</text>
</comment>
<accession>A0A840XP48</accession>
<dbReference type="Gene3D" id="1.20.120.1220">
    <property type="match status" value="1"/>
</dbReference>
<reference evidence="8 9" key="1">
    <citation type="submission" date="2020-08" db="EMBL/GenBank/DDBJ databases">
        <title>Genomic Encyclopedia of Type Strains, Phase IV (KMG-IV): sequencing the most valuable type-strain genomes for metagenomic binning, comparative biology and taxonomic classification.</title>
        <authorList>
            <person name="Goeker M."/>
        </authorList>
    </citation>
    <scope>NUCLEOTIDE SEQUENCE [LARGE SCALE GENOMIC DNA]</scope>
    <source>
        <strain evidence="8 9">DSM 25895</strain>
    </source>
</reference>
<dbReference type="RefSeq" id="WP_184483743.1">
    <property type="nucleotide sequence ID" value="NZ_JACIJE010000004.1"/>
</dbReference>
<dbReference type="EMBL" id="JACIJE010000004">
    <property type="protein sequence ID" value="MBB5689696.1"/>
    <property type="molecule type" value="Genomic_DNA"/>
</dbReference>
<evidence type="ECO:0000256" key="5">
    <source>
        <dbReference type="ARBA" id="ARBA00023136"/>
    </source>
</evidence>
<protein>
    <submittedName>
        <fullName evidence="8">Prepilin peptidase CpaA</fullName>
        <ecNumber evidence="8">3.4.23.43</ecNumber>
    </submittedName>
</protein>
<evidence type="ECO:0000259" key="7">
    <source>
        <dbReference type="Pfam" id="PF01478"/>
    </source>
</evidence>
<dbReference type="Proteomes" id="UP000562254">
    <property type="component" value="Unassembled WGS sequence"/>
</dbReference>
<dbReference type="PANTHER" id="PTHR36506">
    <property type="entry name" value="PREFLAGELLIN PEPTIDASE"/>
    <property type="match status" value="1"/>
</dbReference>
<evidence type="ECO:0000313" key="9">
    <source>
        <dbReference type="Proteomes" id="UP000562254"/>
    </source>
</evidence>
<dbReference type="AlphaFoldDB" id="A0A840XP48"/>
<dbReference type="InterPro" id="IPR052218">
    <property type="entry name" value="Preflagellin_Peptidase"/>
</dbReference>
<evidence type="ECO:0000256" key="4">
    <source>
        <dbReference type="ARBA" id="ARBA00022989"/>
    </source>
</evidence>
<dbReference type="Pfam" id="PF01478">
    <property type="entry name" value="Peptidase_A24"/>
    <property type="match status" value="1"/>
</dbReference>
<evidence type="ECO:0000256" key="6">
    <source>
        <dbReference type="SAM" id="Phobius"/>
    </source>
</evidence>
<dbReference type="InterPro" id="IPR000045">
    <property type="entry name" value="Prepilin_IV_endopep_pep"/>
</dbReference>
<dbReference type="GO" id="GO:0005886">
    <property type="term" value="C:plasma membrane"/>
    <property type="evidence" value="ECO:0007669"/>
    <property type="project" value="UniProtKB-SubCell"/>
</dbReference>
<evidence type="ECO:0000313" key="8">
    <source>
        <dbReference type="EMBL" id="MBB5689696.1"/>
    </source>
</evidence>
<organism evidence="8 9">
    <name type="scientific">Neoroseomonas alkaliterrae</name>
    <dbReference type="NCBI Taxonomy" id="1452450"/>
    <lineage>
        <taxon>Bacteria</taxon>
        <taxon>Pseudomonadati</taxon>
        <taxon>Pseudomonadota</taxon>
        <taxon>Alphaproteobacteria</taxon>
        <taxon>Acetobacterales</taxon>
        <taxon>Acetobacteraceae</taxon>
        <taxon>Neoroseomonas</taxon>
    </lineage>
</organism>
<dbReference type="EC" id="3.4.23.43" evidence="8"/>
<keyword evidence="8" id="KW-0378">Hydrolase</keyword>